<dbReference type="Pfam" id="PF01902">
    <property type="entry name" value="Diphthami_syn_2"/>
    <property type="match status" value="1"/>
</dbReference>
<reference evidence="2 3" key="1">
    <citation type="journal article" date="2019" name="Nat. Microbiol.">
        <title>Wide diversity of methane and short-chain alkane metabolisms in uncultured archaea.</title>
        <authorList>
            <person name="Borrel G."/>
            <person name="Adam P.S."/>
            <person name="McKay L.J."/>
            <person name="Chen L.X."/>
            <person name="Sierra-Garcia I.N."/>
            <person name="Sieber C.M."/>
            <person name="Letourneur Q."/>
            <person name="Ghozlane A."/>
            <person name="Andersen G.L."/>
            <person name="Li W.J."/>
            <person name="Hallam S.J."/>
            <person name="Muyzer G."/>
            <person name="de Oliveira V.M."/>
            <person name="Inskeep W.P."/>
            <person name="Banfield J.F."/>
            <person name="Gribaldo S."/>
        </authorList>
    </citation>
    <scope>NUCLEOTIDE SEQUENCE [LARGE SCALE GENOMIC DNA]</scope>
    <source>
        <strain evidence="2">NM1b</strain>
    </source>
</reference>
<dbReference type="Gene3D" id="3.40.50.620">
    <property type="entry name" value="HUPs"/>
    <property type="match status" value="1"/>
</dbReference>
<dbReference type="CDD" id="cd01994">
    <property type="entry name" value="AANH_PF0828-like"/>
    <property type="match status" value="1"/>
</dbReference>
<evidence type="ECO:0000313" key="2">
    <source>
        <dbReference type="EMBL" id="RZN68208.1"/>
    </source>
</evidence>
<sequence length="141" mass="16263">MDLAAFLSGGKDSAYAILKEMDKGNDIRCLISIYSRNEESYMFHTQNIEMMPLFAAAADLPLIIQESEGVKEEELRDLETAIERALKDYEFEGIVSGAIESNYQRRRMEKICDNFNLRLCSPLWNRDPETILKEISERMEA</sequence>
<keyword evidence="2" id="KW-0436">Ligase</keyword>
<name>A0A520KVN4_9EURY</name>
<protein>
    <submittedName>
        <fullName evidence="2">Diphthine--ammonia ligase</fullName>
        <ecNumber evidence="2">6.3.1.14</ecNumber>
    </submittedName>
</protein>
<organism evidence="2 3">
    <name type="scientific">Candidatus Methanolliviera hydrocarbonicum</name>
    <dbReference type="NCBI Taxonomy" id="2491085"/>
    <lineage>
        <taxon>Archaea</taxon>
        <taxon>Methanobacteriati</taxon>
        <taxon>Methanobacteriota</taxon>
        <taxon>Candidatus Methanoliparia</taxon>
        <taxon>Candidatus Methanoliparales</taxon>
        <taxon>Candidatus Methanollivieraceae</taxon>
        <taxon>Candidatus Methanolliviera</taxon>
    </lineage>
</organism>
<feature type="domain" description="Diphthamide synthase" evidence="1">
    <location>
        <begin position="1"/>
        <end position="140"/>
    </location>
</feature>
<dbReference type="EC" id="6.3.1.14" evidence="2"/>
<dbReference type="InterPro" id="IPR014729">
    <property type="entry name" value="Rossmann-like_a/b/a_fold"/>
</dbReference>
<comment type="caution">
    <text evidence="2">The sequence shown here is derived from an EMBL/GenBank/DDBJ whole genome shotgun (WGS) entry which is preliminary data.</text>
</comment>
<dbReference type="SUPFAM" id="SSF52402">
    <property type="entry name" value="Adenine nucleotide alpha hydrolases-like"/>
    <property type="match status" value="1"/>
</dbReference>
<dbReference type="PANTHER" id="PTHR12196:SF2">
    <property type="entry name" value="DIPHTHINE--AMMONIA LIGASE"/>
    <property type="match status" value="1"/>
</dbReference>
<gene>
    <name evidence="2" type="ORF">EF807_06280</name>
</gene>
<evidence type="ECO:0000259" key="1">
    <source>
        <dbReference type="Pfam" id="PF01902"/>
    </source>
</evidence>
<dbReference type="AlphaFoldDB" id="A0A520KVN4"/>
<proteinExistence type="predicted"/>
<dbReference type="GO" id="GO:0017183">
    <property type="term" value="P:protein histidyl modification to diphthamide"/>
    <property type="evidence" value="ECO:0007669"/>
    <property type="project" value="TreeGrafter"/>
</dbReference>
<feature type="non-terminal residue" evidence="2">
    <location>
        <position position="141"/>
    </location>
</feature>
<dbReference type="Proteomes" id="UP000320766">
    <property type="component" value="Unassembled WGS sequence"/>
</dbReference>
<dbReference type="GO" id="GO:0017178">
    <property type="term" value="F:diphthine-ammonia ligase activity"/>
    <property type="evidence" value="ECO:0007669"/>
    <property type="project" value="UniProtKB-EC"/>
</dbReference>
<dbReference type="PANTHER" id="PTHR12196">
    <property type="entry name" value="DOMAIN OF UNKNOWN FUNCTION 71 DUF71 -CONTAINING PROTEIN"/>
    <property type="match status" value="1"/>
</dbReference>
<accession>A0A520KVN4</accession>
<dbReference type="InterPro" id="IPR030662">
    <property type="entry name" value="DPH6/MJ0570"/>
</dbReference>
<dbReference type="InterPro" id="IPR002761">
    <property type="entry name" value="Diphthami_syn_dom"/>
</dbReference>
<evidence type="ECO:0000313" key="3">
    <source>
        <dbReference type="Proteomes" id="UP000320766"/>
    </source>
</evidence>
<dbReference type="NCBIfam" id="TIGR00290">
    <property type="entry name" value="MJ0570_dom"/>
    <property type="match status" value="1"/>
</dbReference>
<dbReference type="EMBL" id="RXIL01000114">
    <property type="protein sequence ID" value="RZN68208.1"/>
    <property type="molecule type" value="Genomic_DNA"/>
</dbReference>